<dbReference type="GeneID" id="26796540"/>
<dbReference type="EMBL" id="KR534323">
    <property type="protein sequence ID" value="AKO60946.1"/>
    <property type="molecule type" value="Genomic_DNA"/>
</dbReference>
<organism evidence="1 2">
    <name type="scientific">Pseudoalteromonas phage H101</name>
    <dbReference type="NCBI Taxonomy" id="1654919"/>
    <lineage>
        <taxon>Viruses</taxon>
        <taxon>Duplodnaviria</taxon>
        <taxon>Heunggongvirae</taxon>
        <taxon>Uroviricota</taxon>
        <taxon>Caudoviricetes</taxon>
        <taxon>Shandongvirus</taxon>
        <taxon>Shandongvirus H101</taxon>
    </lineage>
</organism>
<evidence type="ECO:0000313" key="1">
    <source>
        <dbReference type="EMBL" id="AKO60946.1"/>
    </source>
</evidence>
<name>A0A0H4ISW0_9CAUD</name>
<sequence>MTAQNEHLHEKIARLEKDNTGLLKTLYHAESLRTSSEQDLYNVKNFLKQKGLLEELEAYLRQECVEGSVSGFMTYMGNRQRRVEDEYDSQGHRSLEEHRERMDAYKALKEDV</sequence>
<evidence type="ECO:0000313" key="2">
    <source>
        <dbReference type="Proteomes" id="UP000202763"/>
    </source>
</evidence>
<reference evidence="1 2" key="1">
    <citation type="submission" date="2015-05" db="EMBL/GenBank/DDBJ databases">
        <authorList>
            <person name="Wang D.B."/>
            <person name="Wang M."/>
        </authorList>
    </citation>
    <scope>NUCLEOTIDE SEQUENCE [LARGE SCALE GENOMIC DNA]</scope>
</reference>
<keyword evidence="2" id="KW-1185">Reference proteome</keyword>
<accession>A0A0H4ISW0</accession>
<dbReference type="RefSeq" id="YP_009225479.1">
    <property type="nucleotide sequence ID" value="NC_029094.1"/>
</dbReference>
<protein>
    <submittedName>
        <fullName evidence="1">Uncharacterized protein</fullName>
    </submittedName>
</protein>
<proteinExistence type="predicted"/>
<dbReference type="KEGG" id="vg:26796540"/>
<dbReference type="Proteomes" id="UP000202763">
    <property type="component" value="Segment"/>
</dbReference>